<gene>
    <name evidence="3" type="ORF">SAMN05443429_10487</name>
</gene>
<feature type="chain" id="PRO_5013268753" evidence="2">
    <location>
        <begin position="20"/>
        <end position="81"/>
    </location>
</feature>
<feature type="region of interest" description="Disordered" evidence="1">
    <location>
        <begin position="17"/>
        <end position="81"/>
    </location>
</feature>
<dbReference type="OrthoDB" id="1264860at2"/>
<organism evidence="3 4">
    <name type="scientific">Cruoricaptor ignavus</name>
    <dbReference type="NCBI Taxonomy" id="1118202"/>
    <lineage>
        <taxon>Bacteria</taxon>
        <taxon>Pseudomonadati</taxon>
        <taxon>Bacteroidota</taxon>
        <taxon>Flavobacteriia</taxon>
        <taxon>Flavobacteriales</taxon>
        <taxon>Weeksellaceae</taxon>
        <taxon>Cruoricaptor</taxon>
    </lineage>
</organism>
<dbReference type="STRING" id="1118202.SAMN05443429_10487"/>
<feature type="signal peptide" evidence="2">
    <location>
        <begin position="1"/>
        <end position="19"/>
    </location>
</feature>
<feature type="compositionally biased region" description="Basic and acidic residues" evidence="1">
    <location>
        <begin position="69"/>
        <end position="81"/>
    </location>
</feature>
<keyword evidence="4" id="KW-1185">Reference proteome</keyword>
<evidence type="ECO:0000256" key="2">
    <source>
        <dbReference type="SAM" id="SignalP"/>
    </source>
</evidence>
<dbReference type="Proteomes" id="UP000184335">
    <property type="component" value="Unassembled WGS sequence"/>
</dbReference>
<keyword evidence="2" id="KW-0732">Signal</keyword>
<dbReference type="RefSeq" id="WP_073179116.1">
    <property type="nucleotide sequence ID" value="NZ_FQYI01000004.1"/>
</dbReference>
<evidence type="ECO:0000313" key="3">
    <source>
        <dbReference type="EMBL" id="SHI76367.1"/>
    </source>
</evidence>
<dbReference type="EMBL" id="FQYI01000004">
    <property type="protein sequence ID" value="SHI76367.1"/>
    <property type="molecule type" value="Genomic_DNA"/>
</dbReference>
<accession>A0A1M6DSY7</accession>
<evidence type="ECO:0000256" key="1">
    <source>
        <dbReference type="SAM" id="MobiDB-lite"/>
    </source>
</evidence>
<proteinExistence type="predicted"/>
<protein>
    <submittedName>
        <fullName evidence="3">Uncharacterized protein</fullName>
    </submittedName>
</protein>
<name>A0A1M6DSY7_9FLAO</name>
<sequence length="81" mass="9514">MKKLIATLAFVLAMGMTSAQQTHPHHPHPTKHHREKPAKDELPTPPHHRHLKKDGTPDRRYKENKKLKKDGTPDRRYKENK</sequence>
<feature type="compositionally biased region" description="Basic residues" evidence="1">
    <location>
        <begin position="23"/>
        <end position="36"/>
    </location>
</feature>
<reference evidence="3 4" key="1">
    <citation type="submission" date="2016-11" db="EMBL/GenBank/DDBJ databases">
        <authorList>
            <person name="Jaros S."/>
            <person name="Januszkiewicz K."/>
            <person name="Wedrychowicz H."/>
        </authorList>
    </citation>
    <scope>NUCLEOTIDE SEQUENCE [LARGE SCALE GENOMIC DNA]</scope>
    <source>
        <strain evidence="3 4">DSM 25479</strain>
    </source>
</reference>
<dbReference type="AlphaFoldDB" id="A0A1M6DSY7"/>
<evidence type="ECO:0000313" key="4">
    <source>
        <dbReference type="Proteomes" id="UP000184335"/>
    </source>
</evidence>